<feature type="compositionally biased region" description="Acidic residues" evidence="8">
    <location>
        <begin position="273"/>
        <end position="286"/>
    </location>
</feature>
<evidence type="ECO:0000256" key="2">
    <source>
        <dbReference type="ARBA" id="ARBA00006075"/>
    </source>
</evidence>
<keyword evidence="4" id="KW-0236">DNA replication inhibitor</keyword>
<evidence type="ECO:0000313" key="10">
    <source>
        <dbReference type="EMBL" id="WPH02173.1"/>
    </source>
</evidence>
<keyword evidence="3 7" id="KW-0227">DNA damage</keyword>
<name>A0AAQ3RD22_9PEZI</name>
<evidence type="ECO:0000259" key="9">
    <source>
        <dbReference type="Pfam" id="PF07962"/>
    </source>
</evidence>
<keyword evidence="5 7" id="KW-0539">Nucleus</keyword>
<dbReference type="GO" id="GO:0000076">
    <property type="term" value="P:DNA replication checkpoint signaling"/>
    <property type="evidence" value="ECO:0007669"/>
    <property type="project" value="UniProtKB-UniRule"/>
</dbReference>
<keyword evidence="11" id="KW-1185">Reference proteome</keyword>
<gene>
    <name evidence="10" type="ORF">R9X50_00502800</name>
</gene>
<dbReference type="InterPro" id="IPR012923">
    <property type="entry name" value="Csm3"/>
</dbReference>
<feature type="compositionally biased region" description="Acidic residues" evidence="8">
    <location>
        <begin position="231"/>
        <end position="244"/>
    </location>
</feature>
<accession>A0AAQ3RD22</accession>
<feature type="region of interest" description="Disordered" evidence="8">
    <location>
        <begin position="1"/>
        <end position="20"/>
    </location>
</feature>
<feature type="domain" description="Chromosome segregation in meiosis protein 3" evidence="9">
    <location>
        <begin position="67"/>
        <end position="149"/>
    </location>
</feature>
<dbReference type="GO" id="GO:0006974">
    <property type="term" value="P:DNA damage response"/>
    <property type="evidence" value="ECO:0007669"/>
    <property type="project" value="UniProtKB-KW"/>
</dbReference>
<comment type="subcellular location">
    <subcellularLocation>
        <location evidence="1 7">Nucleus</location>
    </subcellularLocation>
</comment>
<evidence type="ECO:0000256" key="3">
    <source>
        <dbReference type="ARBA" id="ARBA00022763"/>
    </source>
</evidence>
<reference evidence="10 11" key="1">
    <citation type="submission" date="2023-11" db="EMBL/GenBank/DDBJ databases">
        <title>An acidophilic fungus is an integral part of prey digestion in a carnivorous sundew plant.</title>
        <authorList>
            <person name="Tsai I.J."/>
        </authorList>
    </citation>
    <scope>NUCLEOTIDE SEQUENCE [LARGE SCALE GENOMIC DNA]</scope>
    <source>
        <strain evidence="10">169a</strain>
    </source>
</reference>
<sequence length="286" mass="32577">MASSPQHAASRHQDDDDRFNYDDAVDDFLRDIPVKERSNGNPDSAIQPIKDVDEEVKIRKQRAPAPKLDETRLLSDAGIPKLRRIAKMKLKFKGKGHEFSDVSRLLTTYQLWLDDLYPRAKFRDGLSMIEKVGHSKRMQVTRRAWLDETKPNKRERSPERIEDTMNDETTGTGETSQKGGDHNTPMNLEADRPQRDAPDDDDLNALLAEAEQNESAKAAPIQQRKPRGPFEDDDDDDPDEDELDALMAAEPSSDAIPFAKSTQTTRQRKPDNDFADEEEVMADMDW</sequence>
<keyword evidence="6 7" id="KW-0131">Cell cycle</keyword>
<dbReference type="AlphaFoldDB" id="A0AAQ3RD22"/>
<comment type="similarity">
    <text evidence="2 7">Belongs to the CSM3 family.</text>
</comment>
<dbReference type="GO" id="GO:0003677">
    <property type="term" value="F:DNA binding"/>
    <property type="evidence" value="ECO:0007669"/>
    <property type="project" value="TreeGrafter"/>
</dbReference>
<dbReference type="Pfam" id="PF07962">
    <property type="entry name" value="Swi3"/>
    <property type="match status" value="1"/>
</dbReference>
<dbReference type="PANTHER" id="PTHR13220">
    <property type="entry name" value="TIMELESS INTERACTING-RELATED"/>
    <property type="match status" value="1"/>
</dbReference>
<dbReference type="PANTHER" id="PTHR13220:SF11">
    <property type="entry name" value="TIMELESS-INTERACTING PROTEIN"/>
    <property type="match status" value="1"/>
</dbReference>
<feature type="compositionally biased region" description="Basic and acidic residues" evidence="8">
    <location>
        <begin position="11"/>
        <end position="20"/>
    </location>
</feature>
<feature type="compositionally biased region" description="Polar residues" evidence="8">
    <location>
        <begin position="167"/>
        <end position="178"/>
    </location>
</feature>
<organism evidence="10 11">
    <name type="scientific">Acrodontium crateriforme</name>
    <dbReference type="NCBI Taxonomy" id="150365"/>
    <lineage>
        <taxon>Eukaryota</taxon>
        <taxon>Fungi</taxon>
        <taxon>Dikarya</taxon>
        <taxon>Ascomycota</taxon>
        <taxon>Pezizomycotina</taxon>
        <taxon>Dothideomycetes</taxon>
        <taxon>Dothideomycetidae</taxon>
        <taxon>Mycosphaerellales</taxon>
        <taxon>Teratosphaeriaceae</taxon>
        <taxon>Acrodontium</taxon>
    </lineage>
</organism>
<evidence type="ECO:0000256" key="5">
    <source>
        <dbReference type="ARBA" id="ARBA00023242"/>
    </source>
</evidence>
<feature type="region of interest" description="Disordered" evidence="8">
    <location>
        <begin position="142"/>
        <end position="286"/>
    </location>
</feature>
<dbReference type="GO" id="GO:0031298">
    <property type="term" value="C:replication fork protection complex"/>
    <property type="evidence" value="ECO:0007669"/>
    <property type="project" value="TreeGrafter"/>
</dbReference>
<dbReference type="EMBL" id="CP138586">
    <property type="protein sequence ID" value="WPH02173.1"/>
    <property type="molecule type" value="Genomic_DNA"/>
</dbReference>
<proteinExistence type="inferred from homology"/>
<evidence type="ECO:0000256" key="1">
    <source>
        <dbReference type="ARBA" id="ARBA00004123"/>
    </source>
</evidence>
<dbReference type="InterPro" id="IPR040038">
    <property type="entry name" value="TIPIN/Csm3/Swi3"/>
</dbReference>
<evidence type="ECO:0000256" key="6">
    <source>
        <dbReference type="ARBA" id="ARBA00023306"/>
    </source>
</evidence>
<protein>
    <recommendedName>
        <fullName evidence="7">Chromosome segregation in meiosis protein</fullName>
    </recommendedName>
</protein>
<evidence type="ECO:0000256" key="4">
    <source>
        <dbReference type="ARBA" id="ARBA00022880"/>
    </source>
</evidence>
<dbReference type="GO" id="GO:0043111">
    <property type="term" value="P:replication fork arrest"/>
    <property type="evidence" value="ECO:0007669"/>
    <property type="project" value="TreeGrafter"/>
</dbReference>
<evidence type="ECO:0000256" key="7">
    <source>
        <dbReference type="RuleBase" id="RU366049"/>
    </source>
</evidence>
<dbReference type="GO" id="GO:0031297">
    <property type="term" value="P:replication fork processing"/>
    <property type="evidence" value="ECO:0007669"/>
    <property type="project" value="UniProtKB-UniRule"/>
</dbReference>
<evidence type="ECO:0000256" key="8">
    <source>
        <dbReference type="SAM" id="MobiDB-lite"/>
    </source>
</evidence>
<feature type="compositionally biased region" description="Basic and acidic residues" evidence="8">
    <location>
        <begin position="144"/>
        <end position="163"/>
    </location>
</feature>
<comment type="function">
    <text evidence="7">Plays an important role in the control of DNA replication and the maintenance of replication fork stability.</text>
</comment>
<dbReference type="Proteomes" id="UP001303373">
    <property type="component" value="Chromosome 7"/>
</dbReference>
<evidence type="ECO:0000313" key="11">
    <source>
        <dbReference type="Proteomes" id="UP001303373"/>
    </source>
</evidence>